<feature type="region of interest" description="Disordered" evidence="5">
    <location>
        <begin position="994"/>
        <end position="1022"/>
    </location>
</feature>
<dbReference type="InterPro" id="IPR027417">
    <property type="entry name" value="P-loop_NTPase"/>
</dbReference>
<evidence type="ECO:0000259" key="6">
    <source>
        <dbReference type="PROSITE" id="PS00486"/>
    </source>
</evidence>
<name>A0A2H5P2N1_CITUN</name>
<evidence type="ECO:0000256" key="5">
    <source>
        <dbReference type="SAM" id="MobiDB-lite"/>
    </source>
</evidence>
<dbReference type="GO" id="GO:0030983">
    <property type="term" value="F:mismatched DNA binding"/>
    <property type="evidence" value="ECO:0007669"/>
    <property type="project" value="InterPro"/>
</dbReference>
<dbReference type="PANTHER" id="PTHR48448">
    <property type="entry name" value="MUTL PROTEIN ISOFORM 1"/>
    <property type="match status" value="1"/>
</dbReference>
<keyword evidence="8" id="KW-1185">Reference proteome</keyword>
<dbReference type="GO" id="GO:0005524">
    <property type="term" value="F:ATP binding"/>
    <property type="evidence" value="ECO:0007669"/>
    <property type="project" value="UniProtKB-KW"/>
</dbReference>
<organism evidence="7 8">
    <name type="scientific">Citrus unshiu</name>
    <name type="common">Satsuma mandarin</name>
    <name type="synonym">Citrus nobilis var. unshiu</name>
    <dbReference type="NCBI Taxonomy" id="55188"/>
    <lineage>
        <taxon>Eukaryota</taxon>
        <taxon>Viridiplantae</taxon>
        <taxon>Streptophyta</taxon>
        <taxon>Embryophyta</taxon>
        <taxon>Tracheophyta</taxon>
        <taxon>Spermatophyta</taxon>
        <taxon>Magnoliopsida</taxon>
        <taxon>eudicotyledons</taxon>
        <taxon>Gunneridae</taxon>
        <taxon>Pentapetalae</taxon>
        <taxon>rosids</taxon>
        <taxon>malvids</taxon>
        <taxon>Sapindales</taxon>
        <taxon>Rutaceae</taxon>
        <taxon>Aurantioideae</taxon>
        <taxon>Citrus</taxon>
    </lineage>
</organism>
<dbReference type="SUPFAM" id="SSF52540">
    <property type="entry name" value="P-loop containing nucleoside triphosphate hydrolases"/>
    <property type="match status" value="1"/>
</dbReference>
<dbReference type="Pfam" id="PF00488">
    <property type="entry name" value="MutS_V"/>
    <property type="match status" value="1"/>
</dbReference>
<dbReference type="InterPro" id="IPR016151">
    <property type="entry name" value="DNA_mismatch_repair_MutS_N"/>
</dbReference>
<dbReference type="Gene3D" id="3.40.50.300">
    <property type="entry name" value="P-loop containing nucleotide triphosphate hydrolases"/>
    <property type="match status" value="1"/>
</dbReference>
<dbReference type="Gene3D" id="3.40.1440.10">
    <property type="entry name" value="GIY-YIG endonuclease"/>
    <property type="match status" value="1"/>
</dbReference>
<dbReference type="Proteomes" id="UP000236630">
    <property type="component" value="Unassembled WGS sequence"/>
</dbReference>
<comment type="caution">
    <text evidence="7">The sequence shown here is derived from an EMBL/GenBank/DDBJ whole genome shotgun (WGS) entry which is preliminary data.</text>
</comment>
<evidence type="ECO:0000256" key="4">
    <source>
        <dbReference type="ARBA" id="ARBA00023125"/>
    </source>
</evidence>
<dbReference type="InterPro" id="IPR007695">
    <property type="entry name" value="DNA_mismatch_repair_MutS-lik_N"/>
</dbReference>
<accession>A0A2H5P2N1</accession>
<evidence type="ECO:0000256" key="3">
    <source>
        <dbReference type="ARBA" id="ARBA00022840"/>
    </source>
</evidence>
<keyword evidence="4" id="KW-0238">DNA-binding</keyword>
<evidence type="ECO:0000256" key="2">
    <source>
        <dbReference type="ARBA" id="ARBA00022763"/>
    </source>
</evidence>
<dbReference type="EMBL" id="BDQV01000034">
    <property type="protein sequence ID" value="GAY46602.1"/>
    <property type="molecule type" value="Genomic_DNA"/>
</dbReference>
<sequence>MYWLATRNAVVSFPKLRSLSSVFLRSPLRNYSPFRPSTLLLTRRFGQAYCFKDRRSLRGITKSSKKVKGSNDNILSDKDLSHIMWWQERLQMCRKPSTLHLVNRLKYSNLLGLDVNLKNGSLKEGTLNWEMLQFKSKFPREVLLCRVGDFYEAIGIDACILVEYAGLNPFGGLRPESIPKAGCPVVNLRQTLDDLTRNGYSVYYAVLELGFLDPCVPGPVSSDDYFRSLCIVEEVQGPTQARSRKSRFISGISFIAIPVLKKRMSKIAGHAHPGSPYVFGLVGIDHDLDFPEPMPVIGMTILHVAISNSLSISFCKGLLHNINLGDYEDILIRGWFDRRCFGHEASDLSVSSSVSPYLVETKYLSAFVDAKSCIQLVNIVQLRLQELLAGENMVKELYGLENEVTFRNVTVSYENRPRPLHLGTATQIGAIPTEGIPCLLKVLLPSNCSGLPILYVRDLLLNPPAYEIASTIQAICKLMSKVTCSIPEFTCVAPAKLVKLLELREANHIEFCRIKNVLDEILHMYGNSELNEILELLMDPTWVATGLKIDFETLVEECRLASVRIGEMISLDGESDQKICSYDNIPSEFFEDMESTWKGRVKRIHIEPEIAEVEMAAEALSLAGQPSWLRPWDLMLGCIEVLGLVFLATEDFLPIISRIKATTAPLGGPKGEILYAREHEAVWFKGKKFRPTVWASTPGEEQIKQLKPAVDSKGRKVGEEWFSTLKVEEALERYHEAGAKAKAKVLELLRGLSSELQTKINILVFASMLLVIGKALFAHVSEGRRRKWVFPALKSLFLLTGPNGGGKSSLLRSICAASLLGICGLMVPAESASIPYFDAIMLHMKSYDSPADGKSSFQVEMSEIRSIVTATTSRSLVLIDEICRGTETAKGTCIAGSIIETLDNIGCLGIVSTHLHGIFSLPLKIKNAVYKAMGTEYLDGQTVPTWKLVDGICRESLAFQTAKREGVPETIIQRAEDLYMSVYVKDNSSKRIDANGRFHSAPKTDGSDEAHPNLSKTRVGSVHHEIESKMKMEVSRKEIERAINVICQKKLTELSKQETSELAGVNCVMIAAREQPPPSIIGASCVYVMLRPDKKLYVGQTDDLDGRIRAHRGKEGMQSASFLYFVVPGKSIACQIETLLINQLYSQGFLLANIADGKHRNFGTSSRPVETLTVP</sequence>
<dbReference type="InterPro" id="IPR000432">
    <property type="entry name" value="DNA_mismatch_repair_MutS_C"/>
</dbReference>
<dbReference type="InterPro" id="IPR053276">
    <property type="entry name" value="MtDNA_mismatch_repair_MutS"/>
</dbReference>
<dbReference type="SUPFAM" id="SSF55271">
    <property type="entry name" value="DNA repair protein MutS, domain I"/>
    <property type="match status" value="1"/>
</dbReference>
<dbReference type="CDD" id="cd03243">
    <property type="entry name" value="ABC_MutS_homologs"/>
    <property type="match status" value="1"/>
</dbReference>
<dbReference type="SMART" id="SM00534">
    <property type="entry name" value="MUTSac"/>
    <property type="match status" value="1"/>
</dbReference>
<dbReference type="InterPro" id="IPR035901">
    <property type="entry name" value="GIY-YIG_endonuc_sf"/>
</dbReference>
<keyword evidence="3" id="KW-0067">ATP-binding</keyword>
<dbReference type="PANTHER" id="PTHR48448:SF1">
    <property type="entry name" value="MUTL PROTEIN ISOFORM 1"/>
    <property type="match status" value="1"/>
</dbReference>
<dbReference type="Gene3D" id="3.40.1170.10">
    <property type="entry name" value="DNA repair protein MutS, domain I"/>
    <property type="match status" value="1"/>
</dbReference>
<proteinExistence type="predicted"/>
<evidence type="ECO:0000256" key="1">
    <source>
        <dbReference type="ARBA" id="ARBA00022741"/>
    </source>
</evidence>
<dbReference type="SUPFAM" id="SSF82771">
    <property type="entry name" value="GIY-YIG endonuclease"/>
    <property type="match status" value="1"/>
</dbReference>
<keyword evidence="1" id="KW-0547">Nucleotide-binding</keyword>
<dbReference type="FunFam" id="3.40.50.300:FF:001188">
    <property type="entry name" value="DNA mismatch repair protein"/>
    <property type="match status" value="1"/>
</dbReference>
<reference evidence="7 8" key="1">
    <citation type="journal article" date="2017" name="Front. Genet.">
        <title>Draft sequencing of the heterozygous diploid genome of Satsuma (Citrus unshiu Marc.) using a hybrid assembly approach.</title>
        <authorList>
            <person name="Shimizu T."/>
            <person name="Tanizawa Y."/>
            <person name="Mochizuki T."/>
            <person name="Nagasaki H."/>
            <person name="Yoshioka T."/>
            <person name="Toyoda A."/>
            <person name="Fujiyama A."/>
            <person name="Kaminuma E."/>
            <person name="Nakamura Y."/>
        </authorList>
    </citation>
    <scope>NUCLEOTIDE SEQUENCE [LARGE SCALE GENOMIC DNA]</scope>
    <source>
        <strain evidence="8">cv. Miyagawa wase</strain>
    </source>
</reference>
<gene>
    <name evidence="7" type="ORF">CUMW_098350</name>
</gene>
<keyword evidence="2" id="KW-0227">DNA damage</keyword>
<dbReference type="GO" id="GO:0006298">
    <property type="term" value="P:mismatch repair"/>
    <property type="evidence" value="ECO:0007669"/>
    <property type="project" value="InterPro"/>
</dbReference>
<dbReference type="Pfam" id="PF01624">
    <property type="entry name" value="MutS_I"/>
    <property type="match status" value="1"/>
</dbReference>
<evidence type="ECO:0000313" key="7">
    <source>
        <dbReference type="EMBL" id="GAY46602.1"/>
    </source>
</evidence>
<protein>
    <recommendedName>
        <fullName evidence="6">DNA mismatch repair proteins mutS family domain-containing protein</fullName>
    </recommendedName>
</protein>
<dbReference type="AlphaFoldDB" id="A0A2H5P2N1"/>
<evidence type="ECO:0000313" key="8">
    <source>
        <dbReference type="Proteomes" id="UP000236630"/>
    </source>
</evidence>
<dbReference type="STRING" id="55188.A0A2H5P2N1"/>
<feature type="domain" description="DNA mismatch repair proteins mutS family" evidence="6">
    <location>
        <begin position="875"/>
        <end position="891"/>
    </location>
</feature>
<dbReference type="PROSITE" id="PS00486">
    <property type="entry name" value="DNA_MISMATCH_REPAIR_2"/>
    <property type="match status" value="1"/>
</dbReference>